<feature type="domain" description="HTH iclR-type" evidence="4">
    <location>
        <begin position="7"/>
        <end position="68"/>
    </location>
</feature>
<organism evidence="6 7">
    <name type="scientific">Amycolatopsis thermophila</name>
    <dbReference type="NCBI Taxonomy" id="206084"/>
    <lineage>
        <taxon>Bacteria</taxon>
        <taxon>Bacillati</taxon>
        <taxon>Actinomycetota</taxon>
        <taxon>Actinomycetes</taxon>
        <taxon>Pseudonocardiales</taxon>
        <taxon>Pseudonocardiaceae</taxon>
        <taxon>Amycolatopsis</taxon>
    </lineage>
</organism>
<dbReference type="GO" id="GO:0003677">
    <property type="term" value="F:DNA binding"/>
    <property type="evidence" value="ECO:0007669"/>
    <property type="project" value="UniProtKB-KW"/>
</dbReference>
<dbReference type="EMBL" id="JAUSUT010000001">
    <property type="protein sequence ID" value="MDQ0382937.1"/>
    <property type="molecule type" value="Genomic_DNA"/>
</dbReference>
<evidence type="ECO:0000256" key="3">
    <source>
        <dbReference type="ARBA" id="ARBA00023163"/>
    </source>
</evidence>
<gene>
    <name evidence="6" type="ORF">FB470_006931</name>
</gene>
<accession>A0ABU0F5S5</accession>
<dbReference type="SUPFAM" id="SSF46785">
    <property type="entry name" value="Winged helix' DNA-binding domain"/>
    <property type="match status" value="1"/>
</dbReference>
<dbReference type="InterPro" id="IPR029016">
    <property type="entry name" value="GAF-like_dom_sf"/>
</dbReference>
<dbReference type="Gene3D" id="1.10.10.10">
    <property type="entry name" value="Winged helix-like DNA-binding domain superfamily/Winged helix DNA-binding domain"/>
    <property type="match status" value="1"/>
</dbReference>
<protein>
    <submittedName>
        <fullName evidence="6">DNA-binding IclR family transcriptional regulator</fullName>
    </submittedName>
</protein>
<evidence type="ECO:0000256" key="1">
    <source>
        <dbReference type="ARBA" id="ARBA00023015"/>
    </source>
</evidence>
<dbReference type="RefSeq" id="WP_306998537.1">
    <property type="nucleotide sequence ID" value="NZ_JAUSUT010000001.1"/>
</dbReference>
<sequence length="270" mass="29459">MSDAPKPTSTQRALVILDCFSAESPRLTLSEIARRLGQPVSSTHRQVGELLRWGALERGDDGRYQIGLHLWEVGSLAPRSKSLREAALPFLEDLYEATHENVQIAVLDGHEVVYIERIFSHRSTPIPARPGFRLPPHATGVGRVLLAHAPIDLINTILAGPMKRFTAHTTCDPSQLRRELAKVRKTGYAISHRQIEDTSSSVAAPIRGPENAVIAALSIVVPFRGDTARRYVPAVLASAQGISRTLGAPVRHPDGIHIRNEAPTGFLPGQ</sequence>
<dbReference type="PANTHER" id="PTHR30136">
    <property type="entry name" value="HELIX-TURN-HELIX TRANSCRIPTIONAL REGULATOR, ICLR FAMILY"/>
    <property type="match status" value="1"/>
</dbReference>
<reference evidence="6 7" key="1">
    <citation type="submission" date="2023-07" db="EMBL/GenBank/DDBJ databases">
        <title>Sequencing the genomes of 1000 actinobacteria strains.</title>
        <authorList>
            <person name="Klenk H.-P."/>
        </authorList>
    </citation>
    <scope>NUCLEOTIDE SEQUENCE [LARGE SCALE GENOMIC DNA]</scope>
    <source>
        <strain evidence="6 7">DSM 45805</strain>
    </source>
</reference>
<proteinExistence type="predicted"/>
<dbReference type="Gene3D" id="3.30.450.40">
    <property type="match status" value="1"/>
</dbReference>
<dbReference type="InterPro" id="IPR050707">
    <property type="entry name" value="HTH_MetabolicPath_Reg"/>
</dbReference>
<feature type="domain" description="IclR-ED" evidence="5">
    <location>
        <begin position="69"/>
        <end position="248"/>
    </location>
</feature>
<dbReference type="InterPro" id="IPR036390">
    <property type="entry name" value="WH_DNA-bd_sf"/>
</dbReference>
<name>A0ABU0F5S5_9PSEU</name>
<evidence type="ECO:0000313" key="7">
    <source>
        <dbReference type="Proteomes" id="UP001229651"/>
    </source>
</evidence>
<dbReference type="Pfam" id="PF09339">
    <property type="entry name" value="HTH_IclR"/>
    <property type="match status" value="1"/>
</dbReference>
<evidence type="ECO:0000259" key="4">
    <source>
        <dbReference type="PROSITE" id="PS51077"/>
    </source>
</evidence>
<keyword evidence="1" id="KW-0805">Transcription regulation</keyword>
<dbReference type="SUPFAM" id="SSF55781">
    <property type="entry name" value="GAF domain-like"/>
    <property type="match status" value="1"/>
</dbReference>
<dbReference type="Pfam" id="PF01614">
    <property type="entry name" value="IclR_C"/>
    <property type="match status" value="1"/>
</dbReference>
<dbReference type="PROSITE" id="PS51077">
    <property type="entry name" value="HTH_ICLR"/>
    <property type="match status" value="1"/>
</dbReference>
<dbReference type="SMART" id="SM00346">
    <property type="entry name" value="HTH_ICLR"/>
    <property type="match status" value="1"/>
</dbReference>
<comment type="caution">
    <text evidence="6">The sequence shown here is derived from an EMBL/GenBank/DDBJ whole genome shotgun (WGS) entry which is preliminary data.</text>
</comment>
<dbReference type="PROSITE" id="PS51078">
    <property type="entry name" value="ICLR_ED"/>
    <property type="match status" value="1"/>
</dbReference>
<dbReference type="InterPro" id="IPR014757">
    <property type="entry name" value="Tscrpt_reg_IclR_C"/>
</dbReference>
<keyword evidence="3" id="KW-0804">Transcription</keyword>
<dbReference type="Proteomes" id="UP001229651">
    <property type="component" value="Unassembled WGS sequence"/>
</dbReference>
<evidence type="ECO:0000313" key="6">
    <source>
        <dbReference type="EMBL" id="MDQ0382937.1"/>
    </source>
</evidence>
<dbReference type="PANTHER" id="PTHR30136:SF24">
    <property type="entry name" value="HTH-TYPE TRANSCRIPTIONAL REPRESSOR ALLR"/>
    <property type="match status" value="1"/>
</dbReference>
<evidence type="ECO:0000256" key="2">
    <source>
        <dbReference type="ARBA" id="ARBA00023125"/>
    </source>
</evidence>
<dbReference type="InterPro" id="IPR005471">
    <property type="entry name" value="Tscrpt_reg_IclR_N"/>
</dbReference>
<keyword evidence="2 6" id="KW-0238">DNA-binding</keyword>
<evidence type="ECO:0000259" key="5">
    <source>
        <dbReference type="PROSITE" id="PS51078"/>
    </source>
</evidence>
<dbReference type="InterPro" id="IPR036388">
    <property type="entry name" value="WH-like_DNA-bd_sf"/>
</dbReference>
<keyword evidence="7" id="KW-1185">Reference proteome</keyword>